<organism evidence="1 2">
    <name type="scientific">Yoonia rhodophyticola</name>
    <dbReference type="NCBI Taxonomy" id="3137370"/>
    <lineage>
        <taxon>Bacteria</taxon>
        <taxon>Pseudomonadati</taxon>
        <taxon>Pseudomonadota</taxon>
        <taxon>Alphaproteobacteria</taxon>
        <taxon>Rhodobacterales</taxon>
        <taxon>Paracoccaceae</taxon>
        <taxon>Yoonia</taxon>
    </lineage>
</organism>
<name>A0AAN0MJ85_9RHOB</name>
<dbReference type="RefSeq" id="WP_342075629.1">
    <property type="nucleotide sequence ID" value="NZ_CP151767.2"/>
</dbReference>
<dbReference type="KEGG" id="yrh:AABB31_14690"/>
<evidence type="ECO:0000313" key="1">
    <source>
        <dbReference type="EMBL" id="WZU66303.1"/>
    </source>
</evidence>
<accession>A0AAN0MJ85</accession>
<reference evidence="2" key="1">
    <citation type="submission" date="2024-04" db="EMBL/GenBank/DDBJ databases">
        <title>Phylogenomic analyses of a clade within the roseobacter group suggest taxonomic reassignments of species of the genera Aestuariivita, Citreicella, Loktanella, Nautella, Pelagibaca, Ruegeria, Thalassobius, Thiobacimonas and Tropicibacter, and the proposal o.</title>
        <authorList>
            <person name="Jeon C.O."/>
        </authorList>
    </citation>
    <scope>NUCLEOTIDE SEQUENCE [LARGE SCALE GENOMIC DNA]</scope>
    <source>
        <strain evidence="2">SS1-5</strain>
    </source>
</reference>
<reference evidence="1 2" key="2">
    <citation type="submission" date="2024-08" db="EMBL/GenBank/DDBJ databases">
        <title>Phylogenomic analyses of a clade within the roseobacter group suggest taxonomic reassignments of species of the genera Aestuariivita, Citreicella, Loktanella, Nautella, Pelagibaca, Ruegeria, Thalassobius, Thiobacimonas and Tropicibacter, and the proposal o.</title>
        <authorList>
            <person name="Jeon C.O."/>
        </authorList>
    </citation>
    <scope>NUCLEOTIDE SEQUENCE [LARGE SCALE GENOMIC DNA]</scope>
    <source>
        <strain evidence="1 2">SS1-5</strain>
    </source>
</reference>
<evidence type="ECO:0000313" key="2">
    <source>
        <dbReference type="Proteomes" id="UP001470809"/>
    </source>
</evidence>
<dbReference type="Proteomes" id="UP001470809">
    <property type="component" value="Chromosome"/>
</dbReference>
<sequence>MTKDNFDHLIASQLAGLSKVGTTWEFGAQLRFKSATMDSFDLSAENDDLFNFLSSIFGAAAGRKTAVTFVQPDISETVVVLHNDPSVGGQNVEMANMRFAETTDILISFDVFQVTFPALFKDIDDGSEPDGDYPVVALQPVAGFILAGFATVTPDNETQAMYIFTNTSGGAAELLQDIACVEQVEEYDEDHYNFSDPDTGLSAEALDFDSDRGRVIEMRFTLSLADAEKLPALLAARLADRPETAHFIVDEDWETFTFQVRPVLEGGALGPAISITYAL</sequence>
<dbReference type="EMBL" id="CP151767">
    <property type="protein sequence ID" value="WZU66303.1"/>
    <property type="molecule type" value="Genomic_DNA"/>
</dbReference>
<protein>
    <submittedName>
        <fullName evidence="1">Uncharacterized protein</fullName>
    </submittedName>
</protein>
<dbReference type="AlphaFoldDB" id="A0AAN0MJ85"/>
<gene>
    <name evidence="1" type="ORF">AABB31_14690</name>
</gene>
<proteinExistence type="predicted"/>
<keyword evidence="2" id="KW-1185">Reference proteome</keyword>